<sequence>MVLLHDAIAEVSSHGTPRSPPDCGRPPALAPASRQSDSTATPAEIEGRRDAICEALRRQRIPFQLEGCGGEDLLVLGCLRCVPPYNARAVSCENEIVLSRFTELLAGV</sequence>
<dbReference type="Pfam" id="PF20417">
    <property type="entry name" value="Gemin6_C"/>
    <property type="match status" value="1"/>
</dbReference>
<organism evidence="3">
    <name type="scientific">Emiliania huxleyi</name>
    <name type="common">Coccolithophore</name>
    <name type="synonym">Pontosphaera huxleyi</name>
    <dbReference type="NCBI Taxonomy" id="2903"/>
    <lineage>
        <taxon>Eukaryota</taxon>
        <taxon>Haptista</taxon>
        <taxon>Haptophyta</taxon>
        <taxon>Prymnesiophyceae</taxon>
        <taxon>Isochrysidales</taxon>
        <taxon>Noelaerhabdaceae</taxon>
        <taxon>Emiliania</taxon>
    </lineage>
</organism>
<feature type="domain" description="AD" evidence="2">
    <location>
        <begin position="19"/>
        <end position="108"/>
    </location>
</feature>
<evidence type="ECO:0000259" key="2">
    <source>
        <dbReference type="PROSITE" id="PS52001"/>
    </source>
</evidence>
<evidence type="ECO:0000256" key="1">
    <source>
        <dbReference type="SAM" id="MobiDB-lite"/>
    </source>
</evidence>
<name>A0A7S3T2T4_EMIHU</name>
<dbReference type="AlphaFoldDB" id="A0A7S3T2T4"/>
<protein>
    <recommendedName>
        <fullName evidence="2">AD domain-containing protein</fullName>
    </recommendedName>
</protein>
<evidence type="ECO:0000313" key="3">
    <source>
        <dbReference type="EMBL" id="CAE0572124.1"/>
    </source>
</evidence>
<proteinExistence type="predicted"/>
<dbReference type="EMBL" id="HBIR01040006">
    <property type="protein sequence ID" value="CAE0572124.1"/>
    <property type="molecule type" value="Transcribed_RNA"/>
</dbReference>
<dbReference type="InterPro" id="IPR046856">
    <property type="entry name" value="Gemin6_C"/>
</dbReference>
<dbReference type="InterPro" id="IPR047574">
    <property type="entry name" value="AD"/>
</dbReference>
<reference evidence="3" key="1">
    <citation type="submission" date="2021-01" db="EMBL/GenBank/DDBJ databases">
        <authorList>
            <person name="Corre E."/>
            <person name="Pelletier E."/>
            <person name="Niang G."/>
            <person name="Scheremetjew M."/>
            <person name="Finn R."/>
            <person name="Kale V."/>
            <person name="Holt S."/>
            <person name="Cochrane G."/>
            <person name="Meng A."/>
            <person name="Brown T."/>
            <person name="Cohen L."/>
        </authorList>
    </citation>
    <scope>NUCLEOTIDE SEQUENCE</scope>
    <source>
        <strain evidence="3">379</strain>
    </source>
</reference>
<gene>
    <name evidence="3" type="ORF">EHUX00137_LOCUS31190</name>
</gene>
<feature type="region of interest" description="Disordered" evidence="1">
    <location>
        <begin position="10"/>
        <end position="44"/>
    </location>
</feature>
<accession>A0A7S3T2T4</accession>
<dbReference type="PROSITE" id="PS52001">
    <property type="entry name" value="AD"/>
    <property type="match status" value="1"/>
</dbReference>